<dbReference type="CDD" id="cd09817">
    <property type="entry name" value="linoleate_diol_synthase_like"/>
    <property type="match status" value="1"/>
</dbReference>
<evidence type="ECO:0000256" key="1">
    <source>
        <dbReference type="ARBA" id="ARBA00011881"/>
    </source>
</evidence>
<evidence type="ECO:0000256" key="7">
    <source>
        <dbReference type="PIRSR" id="PIRSR619791-2"/>
    </source>
</evidence>
<dbReference type="PROSITE" id="PS50292">
    <property type="entry name" value="PEROXIDASE_3"/>
    <property type="match status" value="1"/>
</dbReference>
<sequence>MSLLDFTQSSLVQFADLIHLGARRPPKASDGYYDYEADSTVGSGQSDMHSRLYSIASGAQEVLKPWPPADSKLVAGVNSLISSPDAFDDRSYLFNRALYGLSRTPPGSLQTSLNNEVINILYNTVPHPPATYLGYQFRSADGSNNAIHDANIGKAGMPYARSVQSKRPQPANYLPDPGLVFDTLLKARDFKAHPGKNSSLTFAFAALVVHTLFRTDRSDWNINNTSSYLDLSPLYGYSQASQDQVRVKEKGRGLLYPDAFSEDRLGLFPPAASALLVIFSRNHNYIADMLLKINERKRWTNPPPSDPHALVQQDEEIFQTARLVNCGHFMAAIFGDYVAGFLGLGRDGNAWSMQPFDDFTTLKGDAVPRGQGNHVSVEFNLLYRWHATTSAEDIKWTEDLFKNLFGPDVDLEQVTIQDFKDVARKTQMTREDDPKTRTFGGIKRGADGKFSDDDLAAILQDATEHVAGSYRARGTPAALRVIEEMAMKQAREWGVCTMNEFRRYLKLKPFDDFEEWNPDPAIANAARQLYNHIENLELYPGLQAEQIEDLGPGSGICCGFTMTRAILGDAIALVRGDRFYTTDYTPYNLTSWGFQDCARDPNNGAFGAAIPKLLFRHLPRHYPANSAYGLFPFFVPDETKNNLTKLGVADNYDFARPKPQPVPKVLRTLTGIRYVFDDFNRFKVIYGQDMGMLTNGYGFFLTFDEEKTHTADKVICVHALFPDRDTVADHIEWYKKKTTDLIAEKSFSYDGVPGKYVDIVQNVINLVSVHWAADKLCGINLKTNANPHGTFTEQEVKDMFTILFTCVFENIQPEHGWLLRSGAQQVATIVNGIIEQSINEAAPTTLLGAVEGLGGKILALEHEKECYPFLRRLAKSGRPMKDMVACVIGLAVGSCMNYAQACTQVLDFYLDDARATERAALIEVCNKSDPESAELLRGYLREAMRLNPQFGGLFRAAVADATVPQGSGLPDLNVKAGDLLFASFKTAHLNPSDFPNPEAVDPTRPKESYQLQGAGFHMCPGVDFVAETLPEIIKIIFTLPGLRRAPGRQGVLASFIDRQFETDNRMYLTSSGNWGPWPGSLFVVYDS</sequence>
<dbReference type="InterPro" id="IPR010255">
    <property type="entry name" value="Haem_peroxidase_sf"/>
</dbReference>
<dbReference type="GO" id="GO:0051213">
    <property type="term" value="F:dioxygenase activity"/>
    <property type="evidence" value="ECO:0007669"/>
    <property type="project" value="UniProtKB-KW"/>
</dbReference>
<dbReference type="Pfam" id="PF00067">
    <property type="entry name" value="p450"/>
    <property type="match status" value="1"/>
</dbReference>
<dbReference type="Proteomes" id="UP000054279">
    <property type="component" value="Unassembled WGS sequence"/>
</dbReference>
<evidence type="ECO:0000313" key="9">
    <source>
        <dbReference type="Proteomes" id="UP000054279"/>
    </source>
</evidence>
<keyword evidence="3 7" id="KW-0479">Metal-binding</keyword>
<dbReference type="SUPFAM" id="SSF48264">
    <property type="entry name" value="Cytochrome P450"/>
    <property type="match status" value="1"/>
</dbReference>
<evidence type="ECO:0000256" key="4">
    <source>
        <dbReference type="ARBA" id="ARBA00022964"/>
    </source>
</evidence>
<accession>A0A0C9USQ9</accession>
<dbReference type="GO" id="GO:0004497">
    <property type="term" value="F:monooxygenase activity"/>
    <property type="evidence" value="ECO:0007669"/>
    <property type="project" value="InterPro"/>
</dbReference>
<dbReference type="Pfam" id="PF03098">
    <property type="entry name" value="An_peroxidase"/>
    <property type="match status" value="1"/>
</dbReference>
<dbReference type="InterPro" id="IPR037120">
    <property type="entry name" value="Haem_peroxidase_sf_animal"/>
</dbReference>
<organism evidence="8 9">
    <name type="scientific">Sphaerobolus stellatus (strain SS14)</name>
    <dbReference type="NCBI Taxonomy" id="990650"/>
    <lineage>
        <taxon>Eukaryota</taxon>
        <taxon>Fungi</taxon>
        <taxon>Dikarya</taxon>
        <taxon>Basidiomycota</taxon>
        <taxon>Agaricomycotina</taxon>
        <taxon>Agaricomycetes</taxon>
        <taxon>Phallomycetidae</taxon>
        <taxon>Geastrales</taxon>
        <taxon>Sphaerobolaceae</taxon>
        <taxon>Sphaerobolus</taxon>
    </lineage>
</organism>
<proteinExistence type="predicted"/>
<dbReference type="InterPro" id="IPR019791">
    <property type="entry name" value="Haem_peroxidase_animal"/>
</dbReference>
<dbReference type="GO" id="GO:0005506">
    <property type="term" value="F:iron ion binding"/>
    <property type="evidence" value="ECO:0007669"/>
    <property type="project" value="InterPro"/>
</dbReference>
<dbReference type="OrthoDB" id="823504at2759"/>
<keyword evidence="6 7" id="KW-0408">Iron</keyword>
<dbReference type="GO" id="GO:0006979">
    <property type="term" value="P:response to oxidative stress"/>
    <property type="evidence" value="ECO:0007669"/>
    <property type="project" value="InterPro"/>
</dbReference>
<evidence type="ECO:0000256" key="5">
    <source>
        <dbReference type="ARBA" id="ARBA00023002"/>
    </source>
</evidence>
<keyword evidence="9" id="KW-1185">Reference proteome</keyword>
<dbReference type="InterPro" id="IPR001128">
    <property type="entry name" value="Cyt_P450"/>
</dbReference>
<dbReference type="SUPFAM" id="SSF48113">
    <property type="entry name" value="Heme-dependent peroxidases"/>
    <property type="match status" value="1"/>
</dbReference>
<name>A0A0C9USQ9_SPHS4</name>
<protein>
    <recommendedName>
        <fullName evidence="10">Linoleate 8R-lipoxygenase</fullName>
    </recommendedName>
</protein>
<dbReference type="GO" id="GO:0020037">
    <property type="term" value="F:heme binding"/>
    <property type="evidence" value="ECO:0007669"/>
    <property type="project" value="InterPro"/>
</dbReference>
<feature type="binding site" description="axial binding residue" evidence="7">
    <location>
        <position position="386"/>
    </location>
    <ligand>
        <name>heme b</name>
        <dbReference type="ChEBI" id="CHEBI:60344"/>
    </ligand>
    <ligandPart>
        <name>Fe</name>
        <dbReference type="ChEBI" id="CHEBI:18248"/>
    </ligandPart>
</feature>
<reference evidence="8 9" key="1">
    <citation type="submission" date="2014-06" db="EMBL/GenBank/DDBJ databases">
        <title>Evolutionary Origins and Diversification of the Mycorrhizal Mutualists.</title>
        <authorList>
            <consortium name="DOE Joint Genome Institute"/>
            <consortium name="Mycorrhizal Genomics Consortium"/>
            <person name="Kohler A."/>
            <person name="Kuo A."/>
            <person name="Nagy L.G."/>
            <person name="Floudas D."/>
            <person name="Copeland A."/>
            <person name="Barry K.W."/>
            <person name="Cichocki N."/>
            <person name="Veneault-Fourrey C."/>
            <person name="LaButti K."/>
            <person name="Lindquist E.A."/>
            <person name="Lipzen A."/>
            <person name="Lundell T."/>
            <person name="Morin E."/>
            <person name="Murat C."/>
            <person name="Riley R."/>
            <person name="Ohm R."/>
            <person name="Sun H."/>
            <person name="Tunlid A."/>
            <person name="Henrissat B."/>
            <person name="Grigoriev I.V."/>
            <person name="Hibbett D.S."/>
            <person name="Martin F."/>
        </authorList>
    </citation>
    <scope>NUCLEOTIDE SEQUENCE [LARGE SCALE GENOMIC DNA]</scope>
    <source>
        <strain evidence="8 9">SS14</strain>
    </source>
</reference>
<dbReference type="Gene3D" id="1.10.640.10">
    <property type="entry name" value="Haem peroxidase domain superfamily, animal type"/>
    <property type="match status" value="1"/>
</dbReference>
<keyword evidence="4" id="KW-0223">Dioxygenase</keyword>
<keyword evidence="2 7" id="KW-0349">Heme</keyword>
<dbReference type="Gene3D" id="1.10.630.10">
    <property type="entry name" value="Cytochrome P450"/>
    <property type="match status" value="1"/>
</dbReference>
<gene>
    <name evidence="8" type="ORF">M422DRAFT_226935</name>
</gene>
<dbReference type="CDD" id="cd20612">
    <property type="entry name" value="CYP_LDS-like_C"/>
    <property type="match status" value="1"/>
</dbReference>
<dbReference type="GO" id="GO:0004601">
    <property type="term" value="F:peroxidase activity"/>
    <property type="evidence" value="ECO:0007669"/>
    <property type="project" value="InterPro"/>
</dbReference>
<dbReference type="InterPro" id="IPR034812">
    <property type="entry name" value="Ppo-like_N"/>
</dbReference>
<dbReference type="InterPro" id="IPR050783">
    <property type="entry name" value="Oxylipin_biosynth_metab"/>
</dbReference>
<dbReference type="PANTHER" id="PTHR11903">
    <property type="entry name" value="PROSTAGLANDIN G/H SYNTHASE"/>
    <property type="match status" value="1"/>
</dbReference>
<dbReference type="HOGENOM" id="CLU_002329_0_0_1"/>
<evidence type="ECO:0000256" key="2">
    <source>
        <dbReference type="ARBA" id="ARBA00022617"/>
    </source>
</evidence>
<evidence type="ECO:0000256" key="3">
    <source>
        <dbReference type="ARBA" id="ARBA00022723"/>
    </source>
</evidence>
<dbReference type="GO" id="GO:0006631">
    <property type="term" value="P:fatty acid metabolic process"/>
    <property type="evidence" value="ECO:0007669"/>
    <property type="project" value="UniProtKB-ARBA"/>
</dbReference>
<dbReference type="InterPro" id="IPR036396">
    <property type="entry name" value="Cyt_P450_sf"/>
</dbReference>
<dbReference type="EMBL" id="KN837110">
    <property type="protein sequence ID" value="KIJ45873.1"/>
    <property type="molecule type" value="Genomic_DNA"/>
</dbReference>
<evidence type="ECO:0000313" key="8">
    <source>
        <dbReference type="EMBL" id="KIJ45873.1"/>
    </source>
</evidence>
<keyword evidence="5" id="KW-0560">Oxidoreductase</keyword>
<dbReference type="GO" id="GO:0016705">
    <property type="term" value="F:oxidoreductase activity, acting on paired donors, with incorporation or reduction of molecular oxygen"/>
    <property type="evidence" value="ECO:0007669"/>
    <property type="project" value="InterPro"/>
</dbReference>
<dbReference type="AlphaFoldDB" id="A0A0C9USQ9"/>
<comment type="subunit">
    <text evidence="1">Homotetramer.</text>
</comment>
<evidence type="ECO:0000256" key="6">
    <source>
        <dbReference type="ARBA" id="ARBA00023004"/>
    </source>
</evidence>
<evidence type="ECO:0008006" key="10">
    <source>
        <dbReference type="Google" id="ProtNLM"/>
    </source>
</evidence>
<dbReference type="PANTHER" id="PTHR11903:SF37">
    <property type="entry name" value="PSI-PRODUCING OXYGENASE A"/>
    <property type="match status" value="1"/>
</dbReference>